<keyword evidence="5" id="KW-1185">Reference proteome</keyword>
<evidence type="ECO:0000313" key="5">
    <source>
        <dbReference type="Proteomes" id="UP000252415"/>
    </source>
</evidence>
<gene>
    <name evidence="4" type="ORF">DFP97_102117</name>
</gene>
<proteinExistence type="predicted"/>
<dbReference type="InterPro" id="IPR016181">
    <property type="entry name" value="Acyl_CoA_acyltransferase"/>
</dbReference>
<dbReference type="InterPro" id="IPR000182">
    <property type="entry name" value="GNAT_dom"/>
</dbReference>
<feature type="domain" description="N-acetyltransferase" evidence="3">
    <location>
        <begin position="4"/>
        <end position="163"/>
    </location>
</feature>
<dbReference type="Proteomes" id="UP000252415">
    <property type="component" value="Unassembled WGS sequence"/>
</dbReference>
<keyword evidence="1 4" id="KW-0808">Transferase</keyword>
<dbReference type="EMBL" id="QPJD01000002">
    <property type="protein sequence ID" value="RCW50925.1"/>
    <property type="molecule type" value="Genomic_DNA"/>
</dbReference>
<dbReference type="AlphaFoldDB" id="A0A368W596"/>
<keyword evidence="2" id="KW-0012">Acyltransferase</keyword>
<dbReference type="CDD" id="cd04301">
    <property type="entry name" value="NAT_SF"/>
    <property type="match status" value="1"/>
</dbReference>
<dbReference type="RefSeq" id="WP_181873337.1">
    <property type="nucleotide sequence ID" value="NZ_QPJD01000002.1"/>
</dbReference>
<evidence type="ECO:0000313" key="4">
    <source>
        <dbReference type="EMBL" id="RCW50925.1"/>
    </source>
</evidence>
<dbReference type="PROSITE" id="PS51186">
    <property type="entry name" value="GNAT"/>
    <property type="match status" value="1"/>
</dbReference>
<dbReference type="Pfam" id="PF00583">
    <property type="entry name" value="Acetyltransf_1"/>
    <property type="match status" value="1"/>
</dbReference>
<reference evidence="4 5" key="1">
    <citation type="submission" date="2018-07" db="EMBL/GenBank/DDBJ databases">
        <title>Genomic Encyclopedia of Type Strains, Phase III (KMG-III): the genomes of soil and plant-associated and newly described type strains.</title>
        <authorList>
            <person name="Whitman W."/>
        </authorList>
    </citation>
    <scope>NUCLEOTIDE SEQUENCE [LARGE SCALE GENOMIC DNA]</scope>
    <source>
        <strain evidence="4 5">CECT 7506</strain>
    </source>
</reference>
<dbReference type="PANTHER" id="PTHR10908">
    <property type="entry name" value="SEROTONIN N-ACETYLTRANSFERASE"/>
    <property type="match status" value="1"/>
</dbReference>
<evidence type="ECO:0000259" key="3">
    <source>
        <dbReference type="PROSITE" id="PS51186"/>
    </source>
</evidence>
<dbReference type="InterPro" id="IPR051635">
    <property type="entry name" value="SNAT-like"/>
</dbReference>
<protein>
    <submittedName>
        <fullName evidence="4">Acetyltransferase (GNAT) family protein</fullName>
    </submittedName>
</protein>
<dbReference type="GO" id="GO:0008080">
    <property type="term" value="F:N-acetyltransferase activity"/>
    <property type="evidence" value="ECO:0007669"/>
    <property type="project" value="UniProtKB-ARBA"/>
</dbReference>
<name>A0A368W596_9BACL</name>
<comment type="caution">
    <text evidence="4">The sequence shown here is derived from an EMBL/GenBank/DDBJ whole genome shotgun (WGS) entry which is preliminary data.</text>
</comment>
<evidence type="ECO:0000256" key="1">
    <source>
        <dbReference type="ARBA" id="ARBA00022679"/>
    </source>
</evidence>
<evidence type="ECO:0000256" key="2">
    <source>
        <dbReference type="ARBA" id="ARBA00023315"/>
    </source>
</evidence>
<dbReference type="Gene3D" id="3.40.630.30">
    <property type="match status" value="1"/>
</dbReference>
<sequence length="170" mass="19171">MSGIELRLITESELESAILLEQKCYAPEAAATLSGFYFRYRNYRPFFWSAWLGSELIGITNGVLTSQKACGDDMKGDQPDSKDGSNFCVLTVAVDQKHRRQGVGAQLLRKLIMTCEANGIETIILMCERHLIPFYEVEQFKLLGVSASTHGGIVWYEMSRTLHTMKHLTE</sequence>
<organism evidence="4 5">
    <name type="scientific">Paenibacillus prosopidis</name>
    <dbReference type="NCBI Taxonomy" id="630520"/>
    <lineage>
        <taxon>Bacteria</taxon>
        <taxon>Bacillati</taxon>
        <taxon>Bacillota</taxon>
        <taxon>Bacilli</taxon>
        <taxon>Bacillales</taxon>
        <taxon>Paenibacillaceae</taxon>
        <taxon>Paenibacillus</taxon>
    </lineage>
</organism>
<dbReference type="PANTHER" id="PTHR10908:SF0">
    <property type="entry name" value="SEROTONIN N-ACETYLTRANSFERASE"/>
    <property type="match status" value="1"/>
</dbReference>
<dbReference type="SUPFAM" id="SSF55729">
    <property type="entry name" value="Acyl-CoA N-acyltransferases (Nat)"/>
    <property type="match status" value="1"/>
</dbReference>
<accession>A0A368W596</accession>